<evidence type="ECO:0000313" key="2">
    <source>
        <dbReference type="EMBL" id="NYT35599.1"/>
    </source>
</evidence>
<sequence>MSTSLQDGKPGPHDAHPLPTLHDMTMFRLYRAWSAANPIFTRLCEGRFGITRREWRILAIVSQHETLTSTQAAHAAALDAARTSRTIGTLCEKGLLTRSREAADARMVRIALSKKGRERYNEIMPVIASLNELVFQDLDETEICAFNNMLNRVVLRATRMLEEDLVKERLHRGHPGKR</sequence>
<dbReference type="Proteomes" id="UP000580517">
    <property type="component" value="Unassembled WGS sequence"/>
</dbReference>
<dbReference type="InterPro" id="IPR036388">
    <property type="entry name" value="WH-like_DNA-bd_sf"/>
</dbReference>
<dbReference type="AlphaFoldDB" id="A0A853F6K5"/>
<name>A0A853F6K5_9BURK</name>
<dbReference type="InterPro" id="IPR000835">
    <property type="entry name" value="HTH_MarR-typ"/>
</dbReference>
<dbReference type="GO" id="GO:0006950">
    <property type="term" value="P:response to stress"/>
    <property type="evidence" value="ECO:0007669"/>
    <property type="project" value="TreeGrafter"/>
</dbReference>
<evidence type="ECO:0000313" key="3">
    <source>
        <dbReference type="Proteomes" id="UP000580517"/>
    </source>
</evidence>
<dbReference type="GO" id="GO:0003700">
    <property type="term" value="F:DNA-binding transcription factor activity"/>
    <property type="evidence" value="ECO:0007669"/>
    <property type="project" value="InterPro"/>
</dbReference>
<feature type="domain" description="HTH marR-type" evidence="1">
    <location>
        <begin position="22"/>
        <end position="155"/>
    </location>
</feature>
<dbReference type="Gene3D" id="1.10.10.10">
    <property type="entry name" value="Winged helix-like DNA-binding domain superfamily/Winged helix DNA-binding domain"/>
    <property type="match status" value="1"/>
</dbReference>
<dbReference type="SMART" id="SM00347">
    <property type="entry name" value="HTH_MARR"/>
    <property type="match status" value="1"/>
</dbReference>
<accession>A0A853F6K5</accession>
<dbReference type="PANTHER" id="PTHR33164:SF43">
    <property type="entry name" value="HTH-TYPE TRANSCRIPTIONAL REPRESSOR YETL"/>
    <property type="match status" value="1"/>
</dbReference>
<protein>
    <submittedName>
        <fullName evidence="2">Winged helix-turn-helix transcriptional regulator</fullName>
    </submittedName>
</protein>
<keyword evidence="3" id="KW-1185">Reference proteome</keyword>
<dbReference type="InterPro" id="IPR036390">
    <property type="entry name" value="WH_DNA-bd_sf"/>
</dbReference>
<dbReference type="PROSITE" id="PS50995">
    <property type="entry name" value="HTH_MARR_2"/>
    <property type="match status" value="1"/>
</dbReference>
<dbReference type="OrthoDB" id="8654642at2"/>
<dbReference type="SUPFAM" id="SSF46785">
    <property type="entry name" value="Winged helix' DNA-binding domain"/>
    <property type="match status" value="1"/>
</dbReference>
<dbReference type="EMBL" id="JACCEW010000001">
    <property type="protein sequence ID" value="NYT35599.1"/>
    <property type="molecule type" value="Genomic_DNA"/>
</dbReference>
<dbReference type="InterPro" id="IPR039422">
    <property type="entry name" value="MarR/SlyA-like"/>
</dbReference>
<evidence type="ECO:0000259" key="1">
    <source>
        <dbReference type="PROSITE" id="PS50995"/>
    </source>
</evidence>
<proteinExistence type="predicted"/>
<comment type="caution">
    <text evidence="2">The sequence shown here is derived from an EMBL/GenBank/DDBJ whole genome shotgun (WGS) entry which is preliminary data.</text>
</comment>
<dbReference type="RefSeq" id="WP_129967495.1">
    <property type="nucleotide sequence ID" value="NZ_JACCEW010000001.1"/>
</dbReference>
<reference evidence="2 3" key="1">
    <citation type="submission" date="2020-07" db="EMBL/GenBank/DDBJ databases">
        <title>Taxonomic revisions and descriptions of new bacterial species based on genomic comparisons in the high-G+C-content subgroup of the family Alcaligenaceae.</title>
        <authorList>
            <person name="Szabo A."/>
            <person name="Felfoldi T."/>
        </authorList>
    </citation>
    <scope>NUCLEOTIDE SEQUENCE [LARGE SCALE GENOMIC DNA]</scope>
    <source>
        <strain evidence="2 3">DSM 25264</strain>
    </source>
</reference>
<organism evidence="2 3">
    <name type="scientific">Allopusillimonas soli</name>
    <dbReference type="NCBI Taxonomy" id="659016"/>
    <lineage>
        <taxon>Bacteria</taxon>
        <taxon>Pseudomonadati</taxon>
        <taxon>Pseudomonadota</taxon>
        <taxon>Betaproteobacteria</taxon>
        <taxon>Burkholderiales</taxon>
        <taxon>Alcaligenaceae</taxon>
        <taxon>Allopusillimonas</taxon>
    </lineage>
</organism>
<gene>
    <name evidence="2" type="ORF">H0A68_01845</name>
</gene>
<dbReference type="PANTHER" id="PTHR33164">
    <property type="entry name" value="TRANSCRIPTIONAL REGULATOR, MARR FAMILY"/>
    <property type="match status" value="1"/>
</dbReference>
<dbReference type="Pfam" id="PF12802">
    <property type="entry name" value="MarR_2"/>
    <property type="match status" value="1"/>
</dbReference>